<dbReference type="PANTHER" id="PTHR36582:SF2">
    <property type="entry name" value="ANTITOXIN PARD"/>
    <property type="match status" value="1"/>
</dbReference>
<evidence type="ECO:0000256" key="1">
    <source>
        <dbReference type="ARBA" id="ARBA00008580"/>
    </source>
</evidence>
<comment type="caution">
    <text evidence="3">The sequence shown here is derived from an EMBL/GenBank/DDBJ whole genome shotgun (WGS) entry which is preliminary data.</text>
</comment>
<protein>
    <submittedName>
        <fullName evidence="3">Transcriptional regulator</fullName>
    </submittedName>
</protein>
<sequence>MKSMNISLPESMRTYVEEQVASGGYSTASEYFRELVRTDQKRKDNERLESLLLEGLQSGTATPITDEDWQDIRQAVRKEVAKRQGSI</sequence>
<name>A0A0D8ZSH8_9CYAN</name>
<dbReference type="InterPro" id="IPR010985">
    <property type="entry name" value="Ribbon_hlx_hlx"/>
</dbReference>
<keyword evidence="2" id="KW-1277">Toxin-antitoxin system</keyword>
<dbReference type="Gene3D" id="6.10.10.120">
    <property type="entry name" value="Antitoxin ParD1-like"/>
    <property type="match status" value="1"/>
</dbReference>
<comment type="similarity">
    <text evidence="1">Belongs to the ParD antitoxin family.</text>
</comment>
<dbReference type="InterPro" id="IPR022789">
    <property type="entry name" value="ParD"/>
</dbReference>
<evidence type="ECO:0000256" key="2">
    <source>
        <dbReference type="ARBA" id="ARBA00022649"/>
    </source>
</evidence>
<gene>
    <name evidence="3" type="ORF">UH38_11645</name>
</gene>
<accession>A0A0D8ZSH8</accession>
<reference evidence="3 4" key="1">
    <citation type="submission" date="2015-02" db="EMBL/GenBank/DDBJ databases">
        <title>Draft genome of a novel marine cyanobacterium (Chroococcales) isolated from South Atlantic Ocean.</title>
        <authorList>
            <person name="Rigonato J."/>
            <person name="Alvarenga D.O."/>
            <person name="Branco L.H."/>
            <person name="Varani A.M."/>
            <person name="Brandini F.P."/>
            <person name="Fiore M.F."/>
        </authorList>
    </citation>
    <scope>NUCLEOTIDE SEQUENCE [LARGE SCALE GENOMIC DNA]</scope>
    <source>
        <strain evidence="3 4">CENA595</strain>
    </source>
</reference>
<dbReference type="GO" id="GO:0006355">
    <property type="term" value="P:regulation of DNA-templated transcription"/>
    <property type="evidence" value="ECO:0007669"/>
    <property type="project" value="InterPro"/>
</dbReference>
<dbReference type="SUPFAM" id="SSF47598">
    <property type="entry name" value="Ribbon-helix-helix"/>
    <property type="match status" value="1"/>
</dbReference>
<dbReference type="InterPro" id="IPR038296">
    <property type="entry name" value="ParD_sf"/>
</dbReference>
<dbReference type="CDD" id="cd22231">
    <property type="entry name" value="RHH_NikR_HicB-like"/>
    <property type="match status" value="1"/>
</dbReference>
<dbReference type="EMBL" id="JYON01000010">
    <property type="protein sequence ID" value="KJH71695.1"/>
    <property type="molecule type" value="Genomic_DNA"/>
</dbReference>
<dbReference type="AlphaFoldDB" id="A0A0D8ZSH8"/>
<dbReference type="PANTHER" id="PTHR36582">
    <property type="entry name" value="ANTITOXIN PARD"/>
    <property type="match status" value="1"/>
</dbReference>
<keyword evidence="4" id="KW-1185">Reference proteome</keyword>
<organism evidence="3 4">
    <name type="scientific">Aliterella atlantica CENA595</name>
    <dbReference type="NCBI Taxonomy" id="1618023"/>
    <lineage>
        <taxon>Bacteria</taxon>
        <taxon>Bacillati</taxon>
        <taxon>Cyanobacteriota</taxon>
        <taxon>Cyanophyceae</taxon>
        <taxon>Chroococcidiopsidales</taxon>
        <taxon>Aliterellaceae</taxon>
        <taxon>Aliterella</taxon>
    </lineage>
</organism>
<proteinExistence type="inferred from homology"/>
<evidence type="ECO:0000313" key="3">
    <source>
        <dbReference type="EMBL" id="KJH71695.1"/>
    </source>
</evidence>
<evidence type="ECO:0000313" key="4">
    <source>
        <dbReference type="Proteomes" id="UP000032452"/>
    </source>
</evidence>
<dbReference type="NCBIfam" id="TIGR02606">
    <property type="entry name" value="antidote_CC2985"/>
    <property type="match status" value="1"/>
</dbReference>
<dbReference type="OrthoDB" id="515108at2"/>
<dbReference type="Pfam" id="PF03693">
    <property type="entry name" value="ParD_antitoxin"/>
    <property type="match status" value="1"/>
</dbReference>
<dbReference type="RefSeq" id="WP_045054810.1">
    <property type="nucleotide sequence ID" value="NZ_CAWMDP010000046.1"/>
</dbReference>
<dbReference type="Proteomes" id="UP000032452">
    <property type="component" value="Unassembled WGS sequence"/>
</dbReference>
<dbReference type="STRING" id="1618023.UH38_11645"/>